<name>A0AAV7S6N1_PLEWA</name>
<dbReference type="EMBL" id="JANPWB010000009">
    <property type="protein sequence ID" value="KAJ1158673.1"/>
    <property type="molecule type" value="Genomic_DNA"/>
</dbReference>
<dbReference type="Proteomes" id="UP001066276">
    <property type="component" value="Chromosome 5"/>
</dbReference>
<keyword evidence="5" id="KW-1185">Reference proteome</keyword>
<evidence type="ECO:0000313" key="3">
    <source>
        <dbReference type="EMBL" id="KAJ1158673.1"/>
    </source>
</evidence>
<accession>A0AAV7S6N1</accession>
<evidence type="ECO:0000313" key="5">
    <source>
        <dbReference type="Proteomes" id="UP001066276"/>
    </source>
</evidence>
<evidence type="ECO:0000313" key="2">
    <source>
        <dbReference type="EMBL" id="KAJ1158670.1"/>
    </source>
</evidence>
<organism evidence="3 5">
    <name type="scientific">Pleurodeles waltl</name>
    <name type="common">Iberian ribbed newt</name>
    <dbReference type="NCBI Taxonomy" id="8319"/>
    <lineage>
        <taxon>Eukaryota</taxon>
        <taxon>Metazoa</taxon>
        <taxon>Chordata</taxon>
        <taxon>Craniata</taxon>
        <taxon>Vertebrata</taxon>
        <taxon>Euteleostomi</taxon>
        <taxon>Amphibia</taxon>
        <taxon>Batrachia</taxon>
        <taxon>Caudata</taxon>
        <taxon>Salamandroidea</taxon>
        <taxon>Salamandridae</taxon>
        <taxon>Pleurodelinae</taxon>
        <taxon>Pleurodeles</taxon>
    </lineage>
</organism>
<dbReference type="EMBL" id="JANPWB010000009">
    <property type="protein sequence ID" value="KAJ1158668.1"/>
    <property type="molecule type" value="Genomic_DNA"/>
</dbReference>
<proteinExistence type="predicted"/>
<gene>
    <name evidence="1" type="ORF">NDU88_011356</name>
    <name evidence="2" type="ORF">NDU88_011358</name>
    <name evidence="3" type="ORF">NDU88_011361</name>
    <name evidence="4" type="ORF">NDU88_011363</name>
</gene>
<sequence length="117" mass="13158">MSPWRAADLVTAGDFYSEDMLLTFDELSTHTKILGSNLYCTIRHLLHITWGMGDVEPPTSQILTLLLSMGGTGRAVSRLYSLLLLDTLQDLDYAKSLWDETLPTPCPRRRGRNLSKC</sequence>
<dbReference type="EMBL" id="JANPWB010000009">
    <property type="protein sequence ID" value="KAJ1158675.1"/>
    <property type="molecule type" value="Genomic_DNA"/>
</dbReference>
<dbReference type="AlphaFoldDB" id="A0AAV7S6N1"/>
<protein>
    <submittedName>
        <fullName evidence="3">Uncharacterized protein</fullName>
    </submittedName>
</protein>
<comment type="caution">
    <text evidence="3">The sequence shown here is derived from an EMBL/GenBank/DDBJ whole genome shotgun (WGS) entry which is preliminary data.</text>
</comment>
<evidence type="ECO:0000313" key="4">
    <source>
        <dbReference type="EMBL" id="KAJ1158675.1"/>
    </source>
</evidence>
<reference evidence="3" key="1">
    <citation type="journal article" date="2022" name="bioRxiv">
        <title>Sequencing and chromosome-scale assembly of the giantPleurodeles waltlgenome.</title>
        <authorList>
            <person name="Brown T."/>
            <person name="Elewa A."/>
            <person name="Iarovenko S."/>
            <person name="Subramanian E."/>
            <person name="Araus A.J."/>
            <person name="Petzold A."/>
            <person name="Susuki M."/>
            <person name="Suzuki K.-i.T."/>
            <person name="Hayashi T."/>
            <person name="Toyoda A."/>
            <person name="Oliveira C."/>
            <person name="Osipova E."/>
            <person name="Leigh N.D."/>
            <person name="Simon A."/>
            <person name="Yun M.H."/>
        </authorList>
    </citation>
    <scope>NUCLEOTIDE SEQUENCE</scope>
    <source>
        <strain evidence="3">20211129_DDA</strain>
        <tissue evidence="3">Liver</tissue>
    </source>
</reference>
<evidence type="ECO:0000313" key="1">
    <source>
        <dbReference type="EMBL" id="KAJ1158668.1"/>
    </source>
</evidence>
<dbReference type="EMBL" id="JANPWB010000009">
    <property type="protein sequence ID" value="KAJ1158670.1"/>
    <property type="molecule type" value="Genomic_DNA"/>
</dbReference>